<dbReference type="SUPFAM" id="SSF56496">
    <property type="entry name" value="Fibrinogen C-terminal domain-like"/>
    <property type="match status" value="1"/>
</dbReference>
<dbReference type="SMART" id="SM00034">
    <property type="entry name" value="CLECT"/>
    <property type="match status" value="1"/>
</dbReference>
<keyword evidence="4" id="KW-1185">Reference proteome</keyword>
<dbReference type="InterPro" id="IPR014716">
    <property type="entry name" value="Fibrinogen_a/b/g_C_1"/>
</dbReference>
<feature type="signal peptide" evidence="1">
    <location>
        <begin position="1"/>
        <end position="17"/>
    </location>
</feature>
<dbReference type="Gene3D" id="3.10.100.10">
    <property type="entry name" value="Mannose-Binding Protein A, subunit A"/>
    <property type="match status" value="1"/>
</dbReference>
<dbReference type="CDD" id="cd00037">
    <property type="entry name" value="CLECT"/>
    <property type="match status" value="1"/>
</dbReference>
<reference evidence="5" key="1">
    <citation type="submission" date="2022-11" db="UniProtKB">
        <authorList>
            <consortium name="WormBaseParasite"/>
        </authorList>
    </citation>
    <scope>IDENTIFICATION</scope>
</reference>
<protein>
    <submittedName>
        <fullName evidence="5">Fibrinogen C-terminal domain-containing protein</fullName>
    </submittedName>
</protein>
<proteinExistence type="predicted"/>
<evidence type="ECO:0000313" key="4">
    <source>
        <dbReference type="Proteomes" id="UP000887566"/>
    </source>
</evidence>
<dbReference type="InterPro" id="IPR050373">
    <property type="entry name" value="Fibrinogen_C-term_domain"/>
</dbReference>
<feature type="domain" description="C-type lectin" evidence="2">
    <location>
        <begin position="145"/>
        <end position="207"/>
    </location>
</feature>
<dbReference type="SMART" id="SM00186">
    <property type="entry name" value="FBG"/>
    <property type="match status" value="1"/>
</dbReference>
<dbReference type="PANTHER" id="PTHR19143">
    <property type="entry name" value="FIBRINOGEN/TENASCIN/ANGIOPOEITIN"/>
    <property type="match status" value="1"/>
</dbReference>
<dbReference type="CDD" id="cd00087">
    <property type="entry name" value="FReD"/>
    <property type="match status" value="1"/>
</dbReference>
<evidence type="ECO:0000259" key="3">
    <source>
        <dbReference type="PROSITE" id="PS51406"/>
    </source>
</evidence>
<keyword evidence="1" id="KW-0732">Signal</keyword>
<dbReference type="InterPro" id="IPR036056">
    <property type="entry name" value="Fibrinogen-like_C"/>
</dbReference>
<evidence type="ECO:0000313" key="5">
    <source>
        <dbReference type="WBParaSite" id="PSAMB.scaffold447size56213.g5967.t1"/>
    </source>
</evidence>
<dbReference type="Pfam" id="PF00059">
    <property type="entry name" value="Lectin_C"/>
    <property type="match status" value="1"/>
</dbReference>
<dbReference type="InterPro" id="IPR016187">
    <property type="entry name" value="CTDL_fold"/>
</dbReference>
<dbReference type="PROSITE" id="PS50041">
    <property type="entry name" value="C_TYPE_LECTIN_2"/>
    <property type="match status" value="1"/>
</dbReference>
<feature type="chain" id="PRO_5037102605" evidence="1">
    <location>
        <begin position="18"/>
        <end position="448"/>
    </location>
</feature>
<sequence length="448" mass="50955">MVKYLILFCALFCNFQCAPIPEEHDDRRCPSVIELKEKQLVQLGFTAGSYKLGKLDVRAAPANPFGFIMTCDCELSTFEQCEFSLGVDLFEATALQAYQIIEKLPSKGPSVLLSPVFTCGSDSKYSVAAAILAASNFSIGQDDPVWIGARGINGDEHFEWIDGAQMDYTNWLLGQPNLLYSCVSSLARRNGKWLTESCETKNYFICKYFMQPTQLPTDCFDWHFANGNSTSGVYQIFPFGSSTARVLDAYCDMTTDGGGWTVFQRRTDGTVMFYNRTWMEYKLGFNNGLENSFWLGNDNIHVLSTKDPTVDLRIDLWGDTWLNSSAPNGYWFDKYVFYLDNETNFYTLHIGLPFVGNASADQRSSIHYNDGMKFSTVDVDNDNWDGVVSCAIAFEAGGWWYDECTVVSLNGKYVPPEWHDEYGFTWYTPQSFFINPRQSRMMLRKRIQ</sequence>
<dbReference type="InterPro" id="IPR002181">
    <property type="entry name" value="Fibrinogen_a/b/g_C_dom"/>
</dbReference>
<name>A0A914WPR4_9BILA</name>
<dbReference type="NCBIfam" id="NF040941">
    <property type="entry name" value="GGGWT_bact"/>
    <property type="match status" value="1"/>
</dbReference>
<dbReference type="InterPro" id="IPR016186">
    <property type="entry name" value="C-type_lectin-like/link_sf"/>
</dbReference>
<evidence type="ECO:0000259" key="2">
    <source>
        <dbReference type="PROSITE" id="PS50041"/>
    </source>
</evidence>
<dbReference type="SUPFAM" id="SSF56436">
    <property type="entry name" value="C-type lectin-like"/>
    <property type="match status" value="1"/>
</dbReference>
<dbReference type="GO" id="GO:0005615">
    <property type="term" value="C:extracellular space"/>
    <property type="evidence" value="ECO:0007669"/>
    <property type="project" value="TreeGrafter"/>
</dbReference>
<evidence type="ECO:0000256" key="1">
    <source>
        <dbReference type="SAM" id="SignalP"/>
    </source>
</evidence>
<dbReference type="AlphaFoldDB" id="A0A914WPR4"/>
<dbReference type="PROSITE" id="PS51406">
    <property type="entry name" value="FIBRINOGEN_C_2"/>
    <property type="match status" value="1"/>
</dbReference>
<dbReference type="InterPro" id="IPR001304">
    <property type="entry name" value="C-type_lectin-like"/>
</dbReference>
<feature type="domain" description="Fibrinogen C-terminal" evidence="3">
    <location>
        <begin position="210"/>
        <end position="447"/>
    </location>
</feature>
<organism evidence="4 5">
    <name type="scientific">Plectus sambesii</name>
    <dbReference type="NCBI Taxonomy" id="2011161"/>
    <lineage>
        <taxon>Eukaryota</taxon>
        <taxon>Metazoa</taxon>
        <taxon>Ecdysozoa</taxon>
        <taxon>Nematoda</taxon>
        <taxon>Chromadorea</taxon>
        <taxon>Plectida</taxon>
        <taxon>Plectina</taxon>
        <taxon>Plectoidea</taxon>
        <taxon>Plectidae</taxon>
        <taxon>Plectus</taxon>
    </lineage>
</organism>
<dbReference type="WBParaSite" id="PSAMB.scaffold447size56213.g5967.t1">
    <property type="protein sequence ID" value="PSAMB.scaffold447size56213.g5967.t1"/>
    <property type="gene ID" value="PSAMB.scaffold447size56213.g5967"/>
</dbReference>
<dbReference type="Pfam" id="PF00147">
    <property type="entry name" value="Fibrinogen_C"/>
    <property type="match status" value="1"/>
</dbReference>
<accession>A0A914WPR4</accession>
<dbReference type="Proteomes" id="UP000887566">
    <property type="component" value="Unplaced"/>
</dbReference>
<dbReference type="Gene3D" id="3.90.215.10">
    <property type="entry name" value="Gamma Fibrinogen, chain A, domain 1"/>
    <property type="match status" value="1"/>
</dbReference>